<keyword evidence="2" id="KW-1185">Reference proteome</keyword>
<name>A0AA40ZUY0_9BACT</name>
<dbReference type="InterPro" id="IPR041881">
    <property type="entry name" value="PqqD_sf"/>
</dbReference>
<accession>A0AA40ZUY0</accession>
<dbReference type="AlphaFoldDB" id="A0AA40ZUY0"/>
<dbReference type="InterPro" id="IPR008792">
    <property type="entry name" value="PQQD"/>
</dbReference>
<dbReference type="Pfam" id="PF05402">
    <property type="entry name" value="PqqD"/>
    <property type="match status" value="1"/>
</dbReference>
<protein>
    <submittedName>
        <fullName evidence="1">PqqD family protein</fullName>
    </submittedName>
</protein>
<proteinExistence type="predicted"/>
<sequence length="88" mass="10243">MKIKPEFMLHQIGEEYIVMHDGSTNVDFSRIINLNRTAAYLWQRFRDEDFDVDALTAALTERYDVASEQARRDAEAFIQSLQRCGILS</sequence>
<comment type="caution">
    <text evidence="1">The sequence shown here is derived from an EMBL/GenBank/DDBJ whole genome shotgun (WGS) entry which is preliminary data.</text>
</comment>
<gene>
    <name evidence="1" type="ORF">H6D15_12080</name>
</gene>
<dbReference type="Proteomes" id="UP000698924">
    <property type="component" value="Unassembled WGS sequence"/>
</dbReference>
<evidence type="ECO:0000313" key="2">
    <source>
        <dbReference type="Proteomes" id="UP000698924"/>
    </source>
</evidence>
<dbReference type="RefSeq" id="WP_204972700.1">
    <property type="nucleotide sequence ID" value="NZ_JAAZTS010000007.1"/>
</dbReference>
<reference evidence="1 2" key="1">
    <citation type="journal article" date="2021" name="Sci. Rep.">
        <title>The distribution of antibiotic resistance genes in chicken gut microbiota commensals.</title>
        <authorList>
            <person name="Juricova H."/>
            <person name="Matiasovicova J."/>
            <person name="Kubasova T."/>
            <person name="Cejkova D."/>
            <person name="Rychlik I."/>
        </authorList>
    </citation>
    <scope>NUCLEOTIDE SEQUENCE [LARGE SCALE GENOMIC DNA]</scope>
    <source>
        <strain evidence="1 2">An421</strain>
    </source>
</reference>
<dbReference type="EMBL" id="JACJMO010000022">
    <property type="protein sequence ID" value="MBM6858327.1"/>
    <property type="molecule type" value="Genomic_DNA"/>
</dbReference>
<organism evidence="1 2">
    <name type="scientific">Caecibacteroides pullorum</name>
    <dbReference type="NCBI Taxonomy" id="2725562"/>
    <lineage>
        <taxon>Bacteria</taxon>
        <taxon>Pseudomonadati</taxon>
        <taxon>Bacteroidota</taxon>
        <taxon>Bacteroidia</taxon>
        <taxon>Bacteroidales</taxon>
        <taxon>Bacteroidaceae</taxon>
        <taxon>Caecibacteroides</taxon>
    </lineage>
</organism>
<dbReference type="Gene3D" id="1.10.10.1150">
    <property type="entry name" value="Coenzyme PQQ synthesis protein D (PqqD)"/>
    <property type="match status" value="1"/>
</dbReference>
<evidence type="ECO:0000313" key="1">
    <source>
        <dbReference type="EMBL" id="MBM6858327.1"/>
    </source>
</evidence>